<dbReference type="Proteomes" id="UP000636709">
    <property type="component" value="Unassembled WGS sequence"/>
</dbReference>
<name>A0A835FMJ7_9POAL</name>
<dbReference type="InterPro" id="IPR008271">
    <property type="entry name" value="Ser/Thr_kinase_AS"/>
</dbReference>
<dbReference type="GO" id="GO:0005524">
    <property type="term" value="F:ATP binding"/>
    <property type="evidence" value="ECO:0007669"/>
    <property type="project" value="UniProtKB-KW"/>
</dbReference>
<dbReference type="Gene3D" id="1.10.510.10">
    <property type="entry name" value="Transferase(Phosphotransferase) domain 1"/>
    <property type="match status" value="1"/>
</dbReference>
<dbReference type="Pfam" id="PF00069">
    <property type="entry name" value="Pkinase"/>
    <property type="match status" value="1"/>
</dbReference>
<dbReference type="InterPro" id="IPR032675">
    <property type="entry name" value="LRR_dom_sf"/>
</dbReference>
<evidence type="ECO:0000256" key="7">
    <source>
        <dbReference type="ARBA" id="ARBA00022741"/>
    </source>
</evidence>
<evidence type="ECO:0000256" key="8">
    <source>
        <dbReference type="ARBA" id="ARBA00022840"/>
    </source>
</evidence>
<organism evidence="15 16">
    <name type="scientific">Digitaria exilis</name>
    <dbReference type="NCBI Taxonomy" id="1010633"/>
    <lineage>
        <taxon>Eukaryota</taxon>
        <taxon>Viridiplantae</taxon>
        <taxon>Streptophyta</taxon>
        <taxon>Embryophyta</taxon>
        <taxon>Tracheophyta</taxon>
        <taxon>Spermatophyta</taxon>
        <taxon>Magnoliopsida</taxon>
        <taxon>Liliopsida</taxon>
        <taxon>Poales</taxon>
        <taxon>Poaceae</taxon>
        <taxon>PACMAD clade</taxon>
        <taxon>Panicoideae</taxon>
        <taxon>Panicodae</taxon>
        <taxon>Paniceae</taxon>
        <taxon>Anthephorinae</taxon>
        <taxon>Digitaria</taxon>
    </lineage>
</organism>
<dbReference type="InterPro" id="IPR013210">
    <property type="entry name" value="LRR_N_plant-typ"/>
</dbReference>
<dbReference type="Gene3D" id="3.30.200.20">
    <property type="entry name" value="Phosphorylase Kinase, domain 1"/>
    <property type="match status" value="1"/>
</dbReference>
<evidence type="ECO:0000256" key="6">
    <source>
        <dbReference type="ARBA" id="ARBA00022737"/>
    </source>
</evidence>
<dbReference type="Pfam" id="PF00560">
    <property type="entry name" value="LRR_1"/>
    <property type="match status" value="9"/>
</dbReference>
<dbReference type="AlphaFoldDB" id="A0A835FMJ7"/>
<evidence type="ECO:0000256" key="1">
    <source>
        <dbReference type="ARBA" id="ARBA00004167"/>
    </source>
</evidence>
<dbReference type="SUPFAM" id="SSF56112">
    <property type="entry name" value="Protein kinase-like (PK-like)"/>
    <property type="match status" value="1"/>
</dbReference>
<evidence type="ECO:0000256" key="3">
    <source>
        <dbReference type="ARBA" id="ARBA00022614"/>
    </source>
</evidence>
<dbReference type="SMART" id="SM00369">
    <property type="entry name" value="LRR_TYP"/>
    <property type="match status" value="7"/>
</dbReference>
<dbReference type="Pfam" id="PF08263">
    <property type="entry name" value="LRRNT_2"/>
    <property type="match status" value="1"/>
</dbReference>
<dbReference type="SUPFAM" id="SSF52058">
    <property type="entry name" value="L domain-like"/>
    <property type="match status" value="1"/>
</dbReference>
<evidence type="ECO:0000256" key="11">
    <source>
        <dbReference type="ARBA" id="ARBA00023170"/>
    </source>
</evidence>
<dbReference type="EMBL" id="JACEFO010000524">
    <property type="protein sequence ID" value="KAF8765968.1"/>
    <property type="molecule type" value="Genomic_DNA"/>
</dbReference>
<comment type="similarity">
    <text evidence="2">Belongs to the protein kinase superfamily. Ser/Thr protein kinase family.</text>
</comment>
<keyword evidence="8" id="KW-0067">ATP-binding</keyword>
<evidence type="ECO:0000256" key="13">
    <source>
        <dbReference type="SAM" id="SignalP"/>
    </source>
</evidence>
<keyword evidence="5 13" id="KW-0732">Signal</keyword>
<feature type="signal peptide" evidence="13">
    <location>
        <begin position="1"/>
        <end position="25"/>
    </location>
</feature>
<dbReference type="SUPFAM" id="SSF52047">
    <property type="entry name" value="RNI-like"/>
    <property type="match status" value="1"/>
</dbReference>
<evidence type="ECO:0000256" key="5">
    <source>
        <dbReference type="ARBA" id="ARBA00022729"/>
    </source>
</evidence>
<dbReference type="PROSITE" id="PS00108">
    <property type="entry name" value="PROTEIN_KINASE_ST"/>
    <property type="match status" value="1"/>
</dbReference>
<keyword evidence="6" id="KW-0677">Repeat</keyword>
<reference evidence="15" key="1">
    <citation type="submission" date="2020-07" db="EMBL/GenBank/DDBJ databases">
        <title>Genome sequence and genetic diversity analysis of an under-domesticated orphan crop, white fonio (Digitaria exilis).</title>
        <authorList>
            <person name="Bennetzen J.L."/>
            <person name="Chen S."/>
            <person name="Ma X."/>
            <person name="Wang X."/>
            <person name="Yssel A.E.J."/>
            <person name="Chaluvadi S.R."/>
            <person name="Johnson M."/>
            <person name="Gangashetty P."/>
            <person name="Hamidou F."/>
            <person name="Sanogo M.D."/>
            <person name="Zwaenepoel A."/>
            <person name="Wallace J."/>
            <person name="Van De Peer Y."/>
            <person name="Van Deynze A."/>
        </authorList>
    </citation>
    <scope>NUCLEOTIDE SEQUENCE</scope>
    <source>
        <tissue evidence="15">Leaves</tissue>
    </source>
</reference>
<dbReference type="PANTHER" id="PTHR48053">
    <property type="entry name" value="LEUCINE RICH REPEAT FAMILY PROTEIN, EXPRESSED"/>
    <property type="match status" value="1"/>
</dbReference>
<dbReference type="InterPro" id="IPR003591">
    <property type="entry name" value="Leu-rich_rpt_typical-subtyp"/>
</dbReference>
<dbReference type="InterPro" id="IPR001611">
    <property type="entry name" value="Leu-rich_rpt"/>
</dbReference>
<dbReference type="GO" id="GO:0016020">
    <property type="term" value="C:membrane"/>
    <property type="evidence" value="ECO:0007669"/>
    <property type="project" value="UniProtKB-SubCell"/>
</dbReference>
<keyword evidence="9 12" id="KW-1133">Transmembrane helix</keyword>
<dbReference type="PROSITE" id="PS50011">
    <property type="entry name" value="PROTEIN_KINASE_DOM"/>
    <property type="match status" value="1"/>
</dbReference>
<evidence type="ECO:0000256" key="10">
    <source>
        <dbReference type="ARBA" id="ARBA00023136"/>
    </source>
</evidence>
<gene>
    <name evidence="15" type="ORF">HU200_008009</name>
</gene>
<proteinExistence type="inferred from homology"/>
<feature type="transmembrane region" description="Helical" evidence="12">
    <location>
        <begin position="595"/>
        <end position="618"/>
    </location>
</feature>
<dbReference type="OrthoDB" id="676979at2759"/>
<dbReference type="InterPro" id="IPR000719">
    <property type="entry name" value="Prot_kinase_dom"/>
</dbReference>
<dbReference type="Pfam" id="PF13855">
    <property type="entry name" value="LRR_8"/>
    <property type="match status" value="1"/>
</dbReference>
<dbReference type="InterPro" id="IPR051716">
    <property type="entry name" value="Plant_RL_S/T_kinase"/>
</dbReference>
<dbReference type="Gene3D" id="3.80.10.10">
    <property type="entry name" value="Ribonuclease Inhibitor"/>
    <property type="match status" value="2"/>
</dbReference>
<evidence type="ECO:0000256" key="9">
    <source>
        <dbReference type="ARBA" id="ARBA00022989"/>
    </source>
</evidence>
<feature type="chain" id="PRO_5032782319" description="Protein kinase domain-containing protein" evidence="13">
    <location>
        <begin position="26"/>
        <end position="851"/>
    </location>
</feature>
<keyword evidence="4 12" id="KW-0812">Transmembrane</keyword>
<keyword evidence="7" id="KW-0547">Nucleotide-binding</keyword>
<dbReference type="FunFam" id="3.80.10.10:FF:000317">
    <property type="entry name" value="Inactive leucine-rich repeat receptor-like protein kinase"/>
    <property type="match status" value="1"/>
</dbReference>
<dbReference type="InterPro" id="IPR011009">
    <property type="entry name" value="Kinase-like_dom_sf"/>
</dbReference>
<evidence type="ECO:0000256" key="2">
    <source>
        <dbReference type="ARBA" id="ARBA00008684"/>
    </source>
</evidence>
<keyword evidence="16" id="KW-1185">Reference proteome</keyword>
<dbReference type="SMART" id="SM00220">
    <property type="entry name" value="S_TKc"/>
    <property type="match status" value="1"/>
</dbReference>
<comment type="caution">
    <text evidence="15">The sequence shown here is derived from an EMBL/GenBank/DDBJ whole genome shotgun (WGS) entry which is preliminary data.</text>
</comment>
<evidence type="ECO:0000259" key="14">
    <source>
        <dbReference type="PROSITE" id="PS50011"/>
    </source>
</evidence>
<evidence type="ECO:0000256" key="4">
    <source>
        <dbReference type="ARBA" id="ARBA00022692"/>
    </source>
</evidence>
<dbReference type="GO" id="GO:0004674">
    <property type="term" value="F:protein serine/threonine kinase activity"/>
    <property type="evidence" value="ECO:0007669"/>
    <property type="project" value="UniProtKB-EC"/>
</dbReference>
<feature type="domain" description="Protein kinase" evidence="14">
    <location>
        <begin position="653"/>
        <end position="851"/>
    </location>
</feature>
<dbReference type="PANTHER" id="PTHR48053:SF37">
    <property type="entry name" value="LEUCINE-RICH REPEAT PROTEIN KINASE FAMILY PROTEIN"/>
    <property type="match status" value="1"/>
</dbReference>
<keyword evidence="10 12" id="KW-0472">Membrane</keyword>
<keyword evidence="11" id="KW-0675">Receptor</keyword>
<dbReference type="FunFam" id="3.80.10.10:FF:000095">
    <property type="entry name" value="LRR receptor-like serine/threonine-protein kinase GSO1"/>
    <property type="match status" value="1"/>
</dbReference>
<accession>A0A835FMJ7</accession>
<comment type="subcellular location">
    <subcellularLocation>
        <location evidence="1">Membrane</location>
        <topology evidence="1">Single-pass membrane protein</topology>
    </subcellularLocation>
</comment>
<protein>
    <recommendedName>
        <fullName evidence="14">Protein kinase domain-containing protein</fullName>
    </recommendedName>
</protein>
<sequence length="851" mass="92735">MAHALIFFLVAHPLIFLSNPVAIFAAESTNKSEIDRQALLFFRDGITIHPLGVLSSWANGSTYCNWEGLVGELSPSLANLTSLARLDLGNNLFSGAIPKDLGNNMPLSTLILSRNNLTGQIPATLFANATSLTTVDLQQNSLTGVIPQFDKVTSLKYLYVTENLVSGSIPPSIGNVSSLHFILLDQNMLTGSIPENLSFNRLSGHVPLPLYNMSALKYFSLGRNGLHGQLPSDISYSLPNLQVLVMQSTNLVGSIPPSLENASNVQVLDLSNNSLHGRVPSLGSLANLHQVLLGRNQLEAYDWQFLASLTNCSQPTKLSLEENMLNGSLPRSIGNLSASLENLFFGSNQISGSIPVEISNLINLTLLSMENNLFTGSIPPTMGKLQNLFILNLSRNKLSGQIPSSTGNITQLGKLFLDDNGLSGNIPSSLGQCLSMVQLNLSYNSLGGSLPEELFAGPSLSLGVDLSFNKITGEIPEEIGNLATIVLLNVSNNLITGSIPSTLSSCYALSSLCMEGNGLSGNIPEFFENFTLLEKLDLSHNNFVGLPFSDFFQNSTLVILDGNKGLCSSPSALKLPFCYDTIESKKHGVPNHVTLLLVVIPSGTIASILLLWFVVALWKKDKEAEQKSENFSRNNETLKKLSYDDILKATNCFSMVHQISSNRPGSVYVGRFKYDKSLVAIKVFNLNEPGAYESYFIECEVLRNTLHRNLMRPVTLCSTLDTENHELKALIFKFLVNGSLERWLHCEYYSGMPERVLSLGQRICIAADVASALDYIHNQVTPPLVHCDLKPSNILLDIDMTARLGDFGSAKFLFPGLIVPKSLAEVGGTIGYMAPGEKVTLAFMQTYNFFY</sequence>
<evidence type="ECO:0000256" key="12">
    <source>
        <dbReference type="SAM" id="Phobius"/>
    </source>
</evidence>
<evidence type="ECO:0000313" key="16">
    <source>
        <dbReference type="Proteomes" id="UP000636709"/>
    </source>
</evidence>
<evidence type="ECO:0000313" key="15">
    <source>
        <dbReference type="EMBL" id="KAF8765968.1"/>
    </source>
</evidence>
<keyword evidence="3" id="KW-0433">Leucine-rich repeat</keyword>